<keyword evidence="3" id="KW-1185">Reference proteome</keyword>
<accession>A0A1M6KQI4</accession>
<feature type="domain" description="PKD/Chitinase" evidence="1">
    <location>
        <begin position="39"/>
        <end position="118"/>
    </location>
</feature>
<dbReference type="CDD" id="cd00146">
    <property type="entry name" value="PKD"/>
    <property type="match status" value="1"/>
</dbReference>
<organism evidence="2 3">
    <name type="scientific">Arenibacter nanhaiticus</name>
    <dbReference type="NCBI Taxonomy" id="558155"/>
    <lineage>
        <taxon>Bacteria</taxon>
        <taxon>Pseudomonadati</taxon>
        <taxon>Bacteroidota</taxon>
        <taxon>Flavobacteriia</taxon>
        <taxon>Flavobacteriales</taxon>
        <taxon>Flavobacteriaceae</taxon>
        <taxon>Arenibacter</taxon>
    </lineage>
</organism>
<dbReference type="Gene3D" id="2.60.120.430">
    <property type="entry name" value="Galactose-binding lectin"/>
    <property type="match status" value="1"/>
</dbReference>
<dbReference type="InterPro" id="IPR008979">
    <property type="entry name" value="Galactose-bd-like_sf"/>
</dbReference>
<dbReference type="Gene3D" id="2.60.120.260">
    <property type="entry name" value="Galactose-binding domain-like"/>
    <property type="match status" value="2"/>
</dbReference>
<dbReference type="Proteomes" id="UP000184231">
    <property type="component" value="Unassembled WGS sequence"/>
</dbReference>
<dbReference type="SMART" id="SM00089">
    <property type="entry name" value="PKD"/>
    <property type="match status" value="2"/>
</dbReference>
<evidence type="ECO:0000313" key="3">
    <source>
        <dbReference type="Proteomes" id="UP000184231"/>
    </source>
</evidence>
<reference evidence="2 3" key="1">
    <citation type="submission" date="2016-11" db="EMBL/GenBank/DDBJ databases">
        <authorList>
            <person name="Jaros S."/>
            <person name="Januszkiewicz K."/>
            <person name="Wedrychowicz H."/>
        </authorList>
    </citation>
    <scope>NUCLEOTIDE SEQUENCE [LARGE SCALE GENOMIC DNA]</scope>
    <source>
        <strain evidence="2 3">CGMCC 1.8863</strain>
    </source>
</reference>
<evidence type="ECO:0000313" key="2">
    <source>
        <dbReference type="EMBL" id="SHJ61166.1"/>
    </source>
</evidence>
<dbReference type="EMBL" id="FQYX01000027">
    <property type="protein sequence ID" value="SHJ61166.1"/>
    <property type="molecule type" value="Genomic_DNA"/>
</dbReference>
<dbReference type="RefSeq" id="WP_178338888.1">
    <property type="nucleotide sequence ID" value="NZ_FQYX01000027.1"/>
</dbReference>
<protein>
    <recommendedName>
        <fullName evidence="1">PKD/Chitinase domain-containing protein</fullName>
    </recommendedName>
</protein>
<evidence type="ECO:0000259" key="1">
    <source>
        <dbReference type="SMART" id="SM00089"/>
    </source>
</evidence>
<name>A0A1M6KQI4_9FLAO</name>
<proteinExistence type="predicted"/>
<dbReference type="SUPFAM" id="SSF49785">
    <property type="entry name" value="Galactose-binding domain-like"/>
    <property type="match status" value="1"/>
</dbReference>
<dbReference type="STRING" id="558155.SAMN04487911_12721"/>
<sequence length="679" mass="72864">MKTLKYIVGISLMVLFFFNCTRDDSIDFLDTVVPPSNISALFAISQDNSGMVTITPNGEGAVSFDIYFGDETTEPANTKPGGNISHTYTEGSYSVKIVGKGLTGLKTEVTQDLVVSFKAPENLVATISNDAAVSKKVNVTATAAYATSFDVYFGEEGTDEPVSANIGETASFIYREPGTYTVKVVAKGGAIATTEYTEEFLVTEIVQPIASAPKQPTRASQDVISIFSSGYTDETGADYFPDWGQGGQGSSWATFDLEGDAMLQYINLSYQGIQFGAAVDVSAMEYIHMDVWTSDVTRIETSLISVSSGEKPVWTDLTAGQWTSINIPISSFTDQGLTVADIHQLKFVGEPWASGTVFIDNIYFYRASTGGENSVTSITFEVPYTLSSFDGGDMAIITNPDTNGNTSGMVAQLVKGAGQPWAGSKITVPTPFSFINETTVTLKVWSPRAGLNLLMKFEDDTPWPNTVASEEITATTTASGQWEELSFDFSGISTEVDFYNLVLIIDNGTVGDGSENFTVFLDDISVESFLDFEPQQALSSFDGGDISIIANPDTNGNASEMVAQMVKGAGQPWAGSKITVPEPFSFSSSTSVTVKVWSPIVGLNLLMKFEDATPWPDTVASAEVTATTTVSGQWEELNFDFSGISTSVDFTNLVLIMDNGTVGDGSANFTIYIDDIVQK</sequence>
<feature type="domain" description="PKD/Chitinase" evidence="1">
    <location>
        <begin position="124"/>
        <end position="199"/>
    </location>
</feature>
<dbReference type="InterPro" id="IPR022409">
    <property type="entry name" value="PKD/Chitinase_dom"/>
</dbReference>
<gene>
    <name evidence="2" type="ORF">SAMN04487911_12721</name>
</gene>
<dbReference type="AlphaFoldDB" id="A0A1M6KQI4"/>